<evidence type="ECO:0000313" key="2">
    <source>
        <dbReference type="EMBL" id="MPN00196.1"/>
    </source>
</evidence>
<gene>
    <name evidence="2" type="ORF">SDC9_147390</name>
</gene>
<protein>
    <submittedName>
        <fullName evidence="2">Uncharacterized protein</fullName>
    </submittedName>
</protein>
<feature type="transmembrane region" description="Helical" evidence="1">
    <location>
        <begin position="45"/>
        <end position="64"/>
    </location>
</feature>
<proteinExistence type="predicted"/>
<evidence type="ECO:0000256" key="1">
    <source>
        <dbReference type="SAM" id="Phobius"/>
    </source>
</evidence>
<dbReference type="AlphaFoldDB" id="A0A645EFK8"/>
<keyword evidence="1" id="KW-1133">Transmembrane helix</keyword>
<accession>A0A645EFK8</accession>
<feature type="transmembrane region" description="Helical" evidence="1">
    <location>
        <begin position="12"/>
        <end position="33"/>
    </location>
</feature>
<name>A0A645EFK8_9ZZZZ</name>
<keyword evidence="1" id="KW-0812">Transmembrane</keyword>
<keyword evidence="1" id="KW-0472">Membrane</keyword>
<reference evidence="2" key="1">
    <citation type="submission" date="2019-08" db="EMBL/GenBank/DDBJ databases">
        <authorList>
            <person name="Kucharzyk K."/>
            <person name="Murdoch R.W."/>
            <person name="Higgins S."/>
            <person name="Loffler F."/>
        </authorList>
    </citation>
    <scope>NUCLEOTIDE SEQUENCE</scope>
</reference>
<comment type="caution">
    <text evidence="2">The sequence shown here is derived from an EMBL/GenBank/DDBJ whole genome shotgun (WGS) entry which is preliminary data.</text>
</comment>
<sequence>MWDAYADAGGSQIAYAYIPFVCGAYFGTIGVIYSPTFSIAGKILGPIWGSLSIMFVGIALGMIIRKGLLR</sequence>
<organism evidence="2">
    <name type="scientific">bioreactor metagenome</name>
    <dbReference type="NCBI Taxonomy" id="1076179"/>
    <lineage>
        <taxon>unclassified sequences</taxon>
        <taxon>metagenomes</taxon>
        <taxon>ecological metagenomes</taxon>
    </lineage>
</organism>
<dbReference type="EMBL" id="VSSQ01046234">
    <property type="protein sequence ID" value="MPN00196.1"/>
    <property type="molecule type" value="Genomic_DNA"/>
</dbReference>